<feature type="region of interest" description="Disordered" evidence="1">
    <location>
        <begin position="1"/>
        <end position="37"/>
    </location>
</feature>
<evidence type="ECO:0000256" key="1">
    <source>
        <dbReference type="SAM" id="MobiDB-lite"/>
    </source>
</evidence>
<protein>
    <submittedName>
        <fullName evidence="2">Sugar binding protein</fullName>
    </submittedName>
</protein>
<feature type="compositionally biased region" description="Basic and acidic residues" evidence="1">
    <location>
        <begin position="1"/>
        <end position="18"/>
    </location>
</feature>
<reference evidence="2" key="1">
    <citation type="submission" date="2018-02" db="EMBL/GenBank/DDBJ databases">
        <title>Rhizophora mucronata_Transcriptome.</title>
        <authorList>
            <person name="Meera S.P."/>
            <person name="Sreeshan A."/>
            <person name="Augustine A."/>
        </authorList>
    </citation>
    <scope>NUCLEOTIDE SEQUENCE</scope>
    <source>
        <tissue evidence="2">Leaf</tissue>
    </source>
</reference>
<organism evidence="2">
    <name type="scientific">Rhizophora mucronata</name>
    <name type="common">Asiatic mangrove</name>
    <dbReference type="NCBI Taxonomy" id="61149"/>
    <lineage>
        <taxon>Eukaryota</taxon>
        <taxon>Viridiplantae</taxon>
        <taxon>Streptophyta</taxon>
        <taxon>Embryophyta</taxon>
        <taxon>Tracheophyta</taxon>
        <taxon>Spermatophyta</taxon>
        <taxon>Magnoliopsida</taxon>
        <taxon>eudicotyledons</taxon>
        <taxon>Gunneridae</taxon>
        <taxon>Pentapetalae</taxon>
        <taxon>rosids</taxon>
        <taxon>fabids</taxon>
        <taxon>Malpighiales</taxon>
        <taxon>Rhizophoraceae</taxon>
        <taxon>Rhizophora</taxon>
    </lineage>
</organism>
<evidence type="ECO:0000313" key="2">
    <source>
        <dbReference type="EMBL" id="MBW89616.1"/>
    </source>
</evidence>
<sequence length="59" mass="6884">MHCEDGVQRSERKPKEQRSSFWRKARRGSLRTADRSEMENVDLGIESTGDCLQQFPHCC</sequence>
<dbReference type="EMBL" id="GGEC01009133">
    <property type="protein sequence ID" value="MBW89616.1"/>
    <property type="molecule type" value="Transcribed_RNA"/>
</dbReference>
<name>A0A2P2J7Z8_RHIMU</name>
<accession>A0A2P2J7Z8</accession>
<proteinExistence type="predicted"/>
<dbReference type="AlphaFoldDB" id="A0A2P2J7Z8"/>